<evidence type="ECO:0000256" key="11">
    <source>
        <dbReference type="PIRNR" id="PIRNR002869"/>
    </source>
</evidence>
<comment type="similarity">
    <text evidence="9 10 11">Belongs to the MurJ/MviN family.</text>
</comment>
<evidence type="ECO:0000256" key="10">
    <source>
        <dbReference type="HAMAP-Rule" id="MF_02078"/>
    </source>
</evidence>
<evidence type="ECO:0000256" key="8">
    <source>
        <dbReference type="ARBA" id="ARBA00060041"/>
    </source>
</evidence>
<evidence type="ECO:0000256" key="3">
    <source>
        <dbReference type="ARBA" id="ARBA00022692"/>
    </source>
</evidence>
<dbReference type="GO" id="GO:0071555">
    <property type="term" value="P:cell wall organization"/>
    <property type="evidence" value="ECO:0007669"/>
    <property type="project" value="UniProtKB-UniRule"/>
</dbReference>
<dbReference type="GO" id="GO:0008360">
    <property type="term" value="P:regulation of cell shape"/>
    <property type="evidence" value="ECO:0007669"/>
    <property type="project" value="UniProtKB-UniRule"/>
</dbReference>
<keyword evidence="5 10" id="KW-0573">Peptidoglycan synthesis</keyword>
<dbReference type="Proteomes" id="UP001366166">
    <property type="component" value="Chromosome"/>
</dbReference>
<accession>A0AAU9EID9</accession>
<feature type="transmembrane region" description="Helical" evidence="10">
    <location>
        <begin position="381"/>
        <end position="401"/>
    </location>
</feature>
<evidence type="ECO:0000256" key="2">
    <source>
        <dbReference type="ARBA" id="ARBA00022475"/>
    </source>
</evidence>
<comment type="pathway">
    <text evidence="10">Cell wall biogenesis; peptidoglycan biosynthesis.</text>
</comment>
<dbReference type="PRINTS" id="PR01806">
    <property type="entry name" value="VIRFACTRMVIN"/>
</dbReference>
<dbReference type="NCBIfam" id="TIGR01695">
    <property type="entry name" value="murJ_mviN"/>
    <property type="match status" value="1"/>
</dbReference>
<dbReference type="PIRSF" id="PIRSF002869">
    <property type="entry name" value="MviN"/>
    <property type="match status" value="1"/>
</dbReference>
<feature type="transmembrane region" description="Helical" evidence="10">
    <location>
        <begin position="348"/>
        <end position="369"/>
    </location>
</feature>
<keyword evidence="13" id="KW-1185">Reference proteome</keyword>
<dbReference type="GO" id="GO:0005886">
    <property type="term" value="C:plasma membrane"/>
    <property type="evidence" value="ECO:0007669"/>
    <property type="project" value="UniProtKB-SubCell"/>
</dbReference>
<organism evidence="12 13">
    <name type="scientific">Desulfoferula mesophila</name>
    <dbReference type="NCBI Taxonomy" id="3058419"/>
    <lineage>
        <taxon>Bacteria</taxon>
        <taxon>Pseudomonadati</taxon>
        <taxon>Thermodesulfobacteriota</taxon>
        <taxon>Desulfarculia</taxon>
        <taxon>Desulfarculales</taxon>
        <taxon>Desulfarculaceae</taxon>
        <taxon>Desulfoferula</taxon>
    </lineage>
</organism>
<protein>
    <recommendedName>
        <fullName evidence="10">Probable lipid II flippase MurJ</fullName>
    </recommendedName>
</protein>
<comment type="subcellular location">
    <subcellularLocation>
        <location evidence="1 10">Cell membrane</location>
        <topology evidence="1 10">Multi-pass membrane protein</topology>
    </subcellularLocation>
</comment>
<evidence type="ECO:0000256" key="5">
    <source>
        <dbReference type="ARBA" id="ARBA00022984"/>
    </source>
</evidence>
<dbReference type="HAMAP" id="MF_02078">
    <property type="entry name" value="MurJ_MviN"/>
    <property type="match status" value="1"/>
</dbReference>
<feature type="transmembrane region" description="Helical" evidence="10">
    <location>
        <begin position="227"/>
        <end position="250"/>
    </location>
</feature>
<evidence type="ECO:0000313" key="12">
    <source>
        <dbReference type="EMBL" id="BEQ15770.1"/>
    </source>
</evidence>
<dbReference type="CDD" id="cd13123">
    <property type="entry name" value="MATE_MurJ_like"/>
    <property type="match status" value="1"/>
</dbReference>
<feature type="transmembrane region" description="Helical" evidence="10">
    <location>
        <begin position="80"/>
        <end position="108"/>
    </location>
</feature>
<keyword evidence="10 11" id="KW-0961">Cell wall biogenesis/degradation</keyword>
<feature type="transmembrane region" description="Helical" evidence="10">
    <location>
        <begin position="439"/>
        <end position="464"/>
    </location>
</feature>
<feature type="transmembrane region" description="Helical" evidence="10">
    <location>
        <begin position="156"/>
        <end position="178"/>
    </location>
</feature>
<feature type="transmembrane region" description="Helical" evidence="10">
    <location>
        <begin position="128"/>
        <end position="149"/>
    </location>
</feature>
<gene>
    <name evidence="12" type="primary">mviN</name>
    <name evidence="10" type="synonym">murJ</name>
    <name evidence="12" type="ORF">FAK_28360</name>
</gene>
<keyword evidence="7 10" id="KW-0472">Membrane</keyword>
<dbReference type="KEGG" id="dmp:FAK_28360"/>
<dbReference type="RefSeq" id="WP_338600679.1">
    <property type="nucleotide sequence ID" value="NZ_AP028679.1"/>
</dbReference>
<keyword evidence="4 10" id="KW-0133">Cell shape</keyword>
<dbReference type="InterPro" id="IPR051050">
    <property type="entry name" value="Lipid_II_flippase_MurJ/MviN"/>
</dbReference>
<feature type="transmembrane region" description="Helical" evidence="10">
    <location>
        <begin position="407"/>
        <end position="427"/>
    </location>
</feature>
<evidence type="ECO:0000256" key="1">
    <source>
        <dbReference type="ARBA" id="ARBA00004651"/>
    </source>
</evidence>
<keyword evidence="10 11" id="KW-0813">Transport</keyword>
<feature type="transmembrane region" description="Helical" evidence="10">
    <location>
        <begin position="26"/>
        <end position="43"/>
    </location>
</feature>
<evidence type="ECO:0000256" key="4">
    <source>
        <dbReference type="ARBA" id="ARBA00022960"/>
    </source>
</evidence>
<name>A0AAU9EID9_9BACT</name>
<dbReference type="GO" id="GO:0009252">
    <property type="term" value="P:peptidoglycan biosynthetic process"/>
    <property type="evidence" value="ECO:0007669"/>
    <property type="project" value="UniProtKB-UniRule"/>
</dbReference>
<evidence type="ECO:0000313" key="13">
    <source>
        <dbReference type="Proteomes" id="UP001366166"/>
    </source>
</evidence>
<evidence type="ECO:0000256" key="9">
    <source>
        <dbReference type="ARBA" id="ARBA00061532"/>
    </source>
</evidence>
<feature type="transmembrane region" description="Helical" evidence="10">
    <location>
        <begin position="270"/>
        <end position="290"/>
    </location>
</feature>
<evidence type="ECO:0000256" key="7">
    <source>
        <dbReference type="ARBA" id="ARBA00023136"/>
    </source>
</evidence>
<dbReference type="PANTHER" id="PTHR47019:SF1">
    <property type="entry name" value="LIPID II FLIPPASE MURJ"/>
    <property type="match status" value="1"/>
</dbReference>
<dbReference type="EMBL" id="AP028679">
    <property type="protein sequence ID" value="BEQ15770.1"/>
    <property type="molecule type" value="Genomic_DNA"/>
</dbReference>
<evidence type="ECO:0000256" key="6">
    <source>
        <dbReference type="ARBA" id="ARBA00022989"/>
    </source>
</evidence>
<reference evidence="13" key="1">
    <citation type="journal article" date="2023" name="Arch. Microbiol.">
        <title>Desulfoferula mesophilus gen. nov. sp. nov., a mesophilic sulfate-reducing bacterium isolated from a brackish lake sediment.</title>
        <authorList>
            <person name="Watanabe T."/>
            <person name="Yabe T."/>
            <person name="Tsuji J.M."/>
            <person name="Fukui M."/>
        </authorList>
    </citation>
    <scope>NUCLEOTIDE SEQUENCE [LARGE SCALE GENOMIC DNA]</scope>
    <source>
        <strain evidence="13">12FAK</strain>
    </source>
</reference>
<keyword evidence="2 10" id="KW-1003">Cell membrane</keyword>
<feature type="transmembrane region" description="Helical" evidence="10">
    <location>
        <begin position="476"/>
        <end position="493"/>
    </location>
</feature>
<feature type="transmembrane region" description="Helical" evidence="10">
    <location>
        <begin position="184"/>
        <end position="206"/>
    </location>
</feature>
<dbReference type="AlphaFoldDB" id="A0AAU9EID9"/>
<dbReference type="Pfam" id="PF03023">
    <property type="entry name" value="MurJ"/>
    <property type="match status" value="1"/>
</dbReference>
<keyword evidence="6 10" id="KW-1133">Transmembrane helix</keyword>
<proteinExistence type="inferred from homology"/>
<dbReference type="GO" id="GO:0034204">
    <property type="term" value="P:lipid translocation"/>
    <property type="evidence" value="ECO:0007669"/>
    <property type="project" value="TreeGrafter"/>
</dbReference>
<feature type="transmembrane region" description="Helical" evidence="10">
    <location>
        <begin position="311"/>
        <end position="336"/>
    </location>
</feature>
<dbReference type="PANTHER" id="PTHR47019">
    <property type="entry name" value="LIPID II FLIPPASE MURJ"/>
    <property type="match status" value="1"/>
</dbReference>
<keyword evidence="3 10" id="KW-0812">Transmembrane</keyword>
<comment type="function">
    <text evidence="8 10 11">Involved in peptidoglycan biosynthesis. Transports lipid-linked peptidoglycan precursors from the inner to the outer leaflet of the cytoplasmic membrane.</text>
</comment>
<sequence length="514" mass="54399">MTRAAGVVGLATLASRVGGFLRDVAIAYLFGAGPAADAFFVAFRIPNLLRRLFAEGTLTIAFIPVFTELLKKKGREEAFLLARSTLSLLALALLAVTIAGEIFAPQVVRLIAPGFTPGEGTFALAVEMTRWCLPYIFFISLVALAGGVLNSLGHFFAPAAAPALLNLTIIAAALVLSPRVDPPVLSLALGVLVGGVAQLLMQLPYLKALKVPFKPAWDLKNPALRRMLRLMIPAIFGAAVYQVAVLIDTILASFLPSGTVSYLYYADRLIQFPLGVFAIAVSTAILPSLSRQAADGDKKALLGTMGYGLRLILFITLPAMVGLLVLARPLVVLLFMRGEFTLAIAGETAGAVMGLAAGLWAIAAVRAVVQSFYALKDIKTPVMVAALCLVIKLGFSLALMGPLQQTGLALATSASGVVNLLLLLWLLRKRVGLLGGRRLLKSGLGTCAAAAVMGALVALVAYGPDWGDQQAALWRWARPLAALGVGTASYFVAAKLMRLAELGELWEVFHRRRA</sequence>
<dbReference type="InterPro" id="IPR004268">
    <property type="entry name" value="MurJ"/>
</dbReference>
<dbReference type="GO" id="GO:0015648">
    <property type="term" value="F:lipid-linked peptidoglycan transporter activity"/>
    <property type="evidence" value="ECO:0007669"/>
    <property type="project" value="UniProtKB-UniRule"/>
</dbReference>